<dbReference type="RefSeq" id="WP_148976924.1">
    <property type="nucleotide sequence ID" value="NZ_VTER01000016.1"/>
</dbReference>
<dbReference type="InterPro" id="IPR014254">
    <property type="entry name" value="Spore_coat_YutH"/>
</dbReference>
<evidence type="ECO:0000313" key="2">
    <source>
        <dbReference type="Proteomes" id="UP000322139"/>
    </source>
</evidence>
<comment type="caution">
    <text evidence="1">The sequence shown here is derived from an EMBL/GenBank/DDBJ whole genome shotgun (WGS) entry which is preliminary data.</text>
</comment>
<keyword evidence="1" id="KW-0167">Capsid protein</keyword>
<sequence>MLRQMLKQHFGIQAEEELRIGLHEAFKKDNQLYIPMEVGLEEEDLAELSLIASHLQQTGDKTVSTFLQTTEGKHSSVWEQKSYCVLKCPNAQPRKGYQSGRKLAKFHYRGRLISSPITRTSRIGQWKQLWEKRLDQMEKVWNSMLFQQPEHELDRMFLETFPYYMGLAENSIQYLADAELDDEPGPADSGTVCHERFVSSTWGSDDYLIKSPFDWVFDHASRDLAEWSRERYFRNIKTYQPGLSKYLKEYQTVEPLTSFSWRLLYARLLFPLHYFECIENYYGNPTEHQRHLSEEQLGRFLQHTGDHEEFLGKFFEMAEVPAAKMKLPPVDWLKR</sequence>
<dbReference type="AlphaFoldDB" id="A0A5D4QWM7"/>
<dbReference type="InterPro" id="IPR047175">
    <property type="entry name" value="CotS-like"/>
</dbReference>
<dbReference type="PANTHER" id="PTHR39179:SF2">
    <property type="entry name" value="ENDOSPORE COAT-ASSOCIATED PROTEIN YUTH"/>
    <property type="match status" value="1"/>
</dbReference>
<organism evidence="1 2">
    <name type="scientific">Bacillus infantis</name>
    <dbReference type="NCBI Taxonomy" id="324767"/>
    <lineage>
        <taxon>Bacteria</taxon>
        <taxon>Bacillati</taxon>
        <taxon>Bacillota</taxon>
        <taxon>Bacilli</taxon>
        <taxon>Bacillales</taxon>
        <taxon>Bacillaceae</taxon>
        <taxon>Bacillus</taxon>
    </lineage>
</organism>
<keyword evidence="1" id="KW-0946">Virion</keyword>
<reference evidence="1 2" key="1">
    <citation type="submission" date="2019-08" db="EMBL/GenBank/DDBJ databases">
        <title>Bacillus genomes from the desert of Cuatro Cienegas, Coahuila.</title>
        <authorList>
            <person name="Olmedo-Alvarez G."/>
        </authorList>
    </citation>
    <scope>NUCLEOTIDE SEQUENCE [LARGE SCALE GENOMIC DNA]</scope>
    <source>
        <strain evidence="1 2">CH446_14T</strain>
    </source>
</reference>
<gene>
    <name evidence="1" type="primary">yutH</name>
    <name evidence="1" type="ORF">FZD51_23405</name>
</gene>
<proteinExistence type="predicted"/>
<dbReference type="InterPro" id="IPR011009">
    <property type="entry name" value="Kinase-like_dom_sf"/>
</dbReference>
<dbReference type="NCBIfam" id="TIGR02905">
    <property type="entry name" value="spore_yutH"/>
    <property type="match status" value="1"/>
</dbReference>
<name>A0A5D4QWM7_9BACI</name>
<protein>
    <submittedName>
        <fullName evidence="1">Spore coat protein YutH</fullName>
    </submittedName>
</protein>
<dbReference type="Proteomes" id="UP000322139">
    <property type="component" value="Unassembled WGS sequence"/>
</dbReference>
<dbReference type="PANTHER" id="PTHR39179">
    <property type="entry name" value="SPORE COAT PROTEIN I"/>
    <property type="match status" value="1"/>
</dbReference>
<dbReference type="SUPFAM" id="SSF56112">
    <property type="entry name" value="Protein kinase-like (PK-like)"/>
    <property type="match status" value="1"/>
</dbReference>
<accession>A0A5D4QWM7</accession>
<evidence type="ECO:0000313" key="1">
    <source>
        <dbReference type="EMBL" id="TYS42321.1"/>
    </source>
</evidence>
<dbReference type="EMBL" id="VTER01000016">
    <property type="protein sequence ID" value="TYS42321.1"/>
    <property type="molecule type" value="Genomic_DNA"/>
</dbReference>
<dbReference type="GO" id="GO:0042601">
    <property type="term" value="C:endospore-forming forespore"/>
    <property type="evidence" value="ECO:0007669"/>
    <property type="project" value="TreeGrafter"/>
</dbReference>
<dbReference type="Gene3D" id="3.90.1200.10">
    <property type="match status" value="1"/>
</dbReference>